<keyword evidence="2" id="KW-0808">Transferase</keyword>
<evidence type="ECO:0000313" key="2">
    <source>
        <dbReference type="EMBL" id="GAA4106940.1"/>
    </source>
</evidence>
<keyword evidence="3" id="KW-1185">Reference proteome</keyword>
<dbReference type="InterPro" id="IPR027417">
    <property type="entry name" value="P-loop_NTPase"/>
</dbReference>
<dbReference type="InterPro" id="IPR031314">
    <property type="entry name" value="DNK_dom"/>
</dbReference>
<organism evidence="2 3">
    <name type="scientific">Zhongshania borealis</name>
    <dbReference type="NCBI Taxonomy" id="889488"/>
    <lineage>
        <taxon>Bacteria</taxon>
        <taxon>Pseudomonadati</taxon>
        <taxon>Pseudomonadota</taxon>
        <taxon>Gammaproteobacteria</taxon>
        <taxon>Cellvibrionales</taxon>
        <taxon>Spongiibacteraceae</taxon>
        <taxon>Zhongshania</taxon>
    </lineage>
</organism>
<dbReference type="PANTHER" id="PTHR10513">
    <property type="entry name" value="DEOXYNUCLEOSIDE KINASE"/>
    <property type="match status" value="1"/>
</dbReference>
<name>A0ABP7X8C3_9GAMM</name>
<dbReference type="InterPro" id="IPR002624">
    <property type="entry name" value="DCK/DGK"/>
</dbReference>
<dbReference type="PIRSF" id="PIRSF000705">
    <property type="entry name" value="DNK"/>
    <property type="match status" value="1"/>
</dbReference>
<keyword evidence="2" id="KW-0418">Kinase</keyword>
<reference evidence="3" key="1">
    <citation type="journal article" date="2019" name="Int. J. Syst. Evol. Microbiol.">
        <title>The Global Catalogue of Microorganisms (GCM) 10K type strain sequencing project: providing services to taxonomists for standard genome sequencing and annotation.</title>
        <authorList>
            <consortium name="The Broad Institute Genomics Platform"/>
            <consortium name="The Broad Institute Genome Sequencing Center for Infectious Disease"/>
            <person name="Wu L."/>
            <person name="Ma J."/>
        </authorList>
    </citation>
    <scope>NUCLEOTIDE SEQUENCE [LARGE SCALE GENOMIC DNA]</scope>
    <source>
        <strain evidence="3">JCM 17304</strain>
    </source>
</reference>
<evidence type="ECO:0000313" key="3">
    <source>
        <dbReference type="Proteomes" id="UP001500392"/>
    </source>
</evidence>
<dbReference type="PANTHER" id="PTHR10513:SF46">
    <property type="entry name" value="DEOXYGUANOSINE KINASE"/>
    <property type="match status" value="1"/>
</dbReference>
<evidence type="ECO:0000259" key="1">
    <source>
        <dbReference type="Pfam" id="PF01712"/>
    </source>
</evidence>
<dbReference type="Gene3D" id="3.40.50.300">
    <property type="entry name" value="P-loop containing nucleotide triphosphate hydrolases"/>
    <property type="match status" value="1"/>
</dbReference>
<dbReference type="InterPro" id="IPR050566">
    <property type="entry name" value="Deoxyribonucleoside_kinase"/>
</dbReference>
<proteinExistence type="predicted"/>
<protein>
    <submittedName>
        <fullName evidence="2">Deoxynucleoside kinase</fullName>
    </submittedName>
</protein>
<dbReference type="Pfam" id="PF01712">
    <property type="entry name" value="dNK"/>
    <property type="match status" value="1"/>
</dbReference>
<sequence>MTMTNHNLLNEPIINLQRPPRFIAVEGPIGVGKTTLARRLAESLNFHQLLEKAEDNPFLERFYANQRHAALSAQLFFLFQRAQQLSDLRQSDLFEQTHVADFVFQKDPLFAKITLDSNELDLYNKVYEQVQVDVPTPDLVIYLQAPVKVLRDRIQQRGVEFERGIDADYLEKINGAYSEYFHTYQDSPLLIINASEIDFAHNDQQYEQLLQYLLEIRSGRHYFNPTFF</sequence>
<dbReference type="CDD" id="cd01673">
    <property type="entry name" value="dNK"/>
    <property type="match status" value="1"/>
</dbReference>
<gene>
    <name evidence="2" type="ORF">GCM10022414_37760</name>
</gene>
<feature type="domain" description="Deoxynucleoside kinase" evidence="1">
    <location>
        <begin position="23"/>
        <end position="211"/>
    </location>
</feature>
<accession>A0ABP7X8C3</accession>
<dbReference type="EMBL" id="BAABDM010000015">
    <property type="protein sequence ID" value="GAA4106940.1"/>
    <property type="molecule type" value="Genomic_DNA"/>
</dbReference>
<dbReference type="SUPFAM" id="SSF52540">
    <property type="entry name" value="P-loop containing nucleoside triphosphate hydrolases"/>
    <property type="match status" value="1"/>
</dbReference>
<comment type="caution">
    <text evidence="2">The sequence shown here is derived from an EMBL/GenBank/DDBJ whole genome shotgun (WGS) entry which is preliminary data.</text>
</comment>
<dbReference type="Proteomes" id="UP001500392">
    <property type="component" value="Unassembled WGS sequence"/>
</dbReference>
<dbReference type="GO" id="GO:0016301">
    <property type="term" value="F:kinase activity"/>
    <property type="evidence" value="ECO:0007669"/>
    <property type="project" value="UniProtKB-KW"/>
</dbReference>